<dbReference type="GO" id="GO:0016020">
    <property type="term" value="C:membrane"/>
    <property type="evidence" value="ECO:0007669"/>
    <property type="project" value="TreeGrafter"/>
</dbReference>
<dbReference type="CDD" id="cd05233">
    <property type="entry name" value="SDR_c"/>
    <property type="match status" value="1"/>
</dbReference>
<dbReference type="InterPro" id="IPR036291">
    <property type="entry name" value="NAD(P)-bd_dom_sf"/>
</dbReference>
<keyword evidence="2" id="KW-0560">Oxidoreductase</keyword>
<evidence type="ECO:0000256" key="3">
    <source>
        <dbReference type="RuleBase" id="RU000363"/>
    </source>
</evidence>
<dbReference type="PRINTS" id="PR00081">
    <property type="entry name" value="GDHRDH"/>
</dbReference>
<sequence>MASFFSSRTAVITGASSGIGRALALSLAQRGAHLALLGRSIEALAKVAAQARTTSAHVVDYAADFGLDREMSHAIEHIQRDFEGIDILIHSAGTLIPAPLETTAIGDFDRQYQINVRAPHVLTQAFLPTLKASQGQVVFINSSVGQHARATVGPYAASKHALKALADSLRDEVNADGIRVLSIYLGRTASPLQEQLHREEGRPYQPERLIQPEDVAAVVLNALSLPRTAEVTDIHMRPFLKPL</sequence>
<dbReference type="PROSITE" id="PS00061">
    <property type="entry name" value="ADH_SHORT"/>
    <property type="match status" value="1"/>
</dbReference>
<dbReference type="GO" id="GO:0016491">
    <property type="term" value="F:oxidoreductase activity"/>
    <property type="evidence" value="ECO:0007669"/>
    <property type="project" value="UniProtKB-KW"/>
</dbReference>
<proteinExistence type="inferred from homology"/>
<evidence type="ECO:0000259" key="4">
    <source>
        <dbReference type="SMART" id="SM00822"/>
    </source>
</evidence>
<accession>W4L3L9</accession>
<protein>
    <submittedName>
        <fullName evidence="5">Short-chain dehydrogenase</fullName>
    </submittedName>
</protein>
<dbReference type="InterPro" id="IPR057326">
    <property type="entry name" value="KR_dom"/>
</dbReference>
<reference evidence="5 6" key="1">
    <citation type="journal article" date="2014" name="Nature">
        <title>An environmental bacterial taxon with a large and distinct metabolic repertoire.</title>
        <authorList>
            <person name="Wilson M.C."/>
            <person name="Mori T."/>
            <person name="Ruckert C."/>
            <person name="Uria A.R."/>
            <person name="Helf M.J."/>
            <person name="Takada K."/>
            <person name="Gernert C."/>
            <person name="Steffens U.A."/>
            <person name="Heycke N."/>
            <person name="Schmitt S."/>
            <person name="Rinke C."/>
            <person name="Helfrich E.J."/>
            <person name="Brachmann A.O."/>
            <person name="Gurgui C."/>
            <person name="Wakimoto T."/>
            <person name="Kracht M."/>
            <person name="Crusemann M."/>
            <person name="Hentschel U."/>
            <person name="Abe I."/>
            <person name="Matsunaga S."/>
            <person name="Kalinowski J."/>
            <person name="Takeyama H."/>
            <person name="Piel J."/>
        </authorList>
    </citation>
    <scope>NUCLEOTIDE SEQUENCE [LARGE SCALE GENOMIC DNA]</scope>
    <source>
        <strain evidence="6">TSY1</strain>
    </source>
</reference>
<dbReference type="PANTHER" id="PTHR44196:SF1">
    <property type="entry name" value="DEHYDROGENASE_REDUCTASE SDR FAMILY MEMBER 7B"/>
    <property type="match status" value="1"/>
</dbReference>
<dbReference type="Proteomes" id="UP000019141">
    <property type="component" value="Unassembled WGS sequence"/>
</dbReference>
<dbReference type="InterPro" id="IPR020904">
    <property type="entry name" value="Sc_DH/Rdtase_CS"/>
</dbReference>
<dbReference type="PRINTS" id="PR00080">
    <property type="entry name" value="SDRFAMILY"/>
</dbReference>
<keyword evidence="6" id="KW-1185">Reference proteome</keyword>
<dbReference type="AlphaFoldDB" id="W4L3L9"/>
<dbReference type="InterPro" id="IPR002347">
    <property type="entry name" value="SDR_fam"/>
</dbReference>
<name>W4L3L9_ENTF1</name>
<evidence type="ECO:0000313" key="5">
    <source>
        <dbReference type="EMBL" id="ETW92693.1"/>
    </source>
</evidence>
<dbReference type="EMBL" id="AZHW01001399">
    <property type="protein sequence ID" value="ETW92693.1"/>
    <property type="molecule type" value="Genomic_DNA"/>
</dbReference>
<dbReference type="PANTHER" id="PTHR44196">
    <property type="entry name" value="DEHYDROGENASE/REDUCTASE SDR FAMILY MEMBER 7B"/>
    <property type="match status" value="1"/>
</dbReference>
<dbReference type="SMART" id="SM00822">
    <property type="entry name" value="PKS_KR"/>
    <property type="match status" value="1"/>
</dbReference>
<comment type="similarity">
    <text evidence="1 3">Belongs to the short-chain dehydrogenases/reductases (SDR) family.</text>
</comment>
<organism evidence="5 6">
    <name type="scientific">Entotheonella factor</name>
    <dbReference type="NCBI Taxonomy" id="1429438"/>
    <lineage>
        <taxon>Bacteria</taxon>
        <taxon>Pseudomonadati</taxon>
        <taxon>Nitrospinota/Tectimicrobiota group</taxon>
        <taxon>Candidatus Tectimicrobiota</taxon>
        <taxon>Candidatus Entotheonellia</taxon>
        <taxon>Candidatus Entotheonellales</taxon>
        <taxon>Candidatus Entotheonellaceae</taxon>
        <taxon>Candidatus Entotheonella</taxon>
    </lineage>
</organism>
<dbReference type="Pfam" id="PF00106">
    <property type="entry name" value="adh_short"/>
    <property type="match status" value="1"/>
</dbReference>
<dbReference type="HOGENOM" id="CLU_010194_2_10_7"/>
<evidence type="ECO:0000256" key="2">
    <source>
        <dbReference type="ARBA" id="ARBA00023002"/>
    </source>
</evidence>
<feature type="domain" description="Ketoreductase" evidence="4">
    <location>
        <begin position="8"/>
        <end position="188"/>
    </location>
</feature>
<dbReference type="Gene3D" id="3.40.50.720">
    <property type="entry name" value="NAD(P)-binding Rossmann-like Domain"/>
    <property type="match status" value="1"/>
</dbReference>
<evidence type="ECO:0000313" key="6">
    <source>
        <dbReference type="Proteomes" id="UP000019141"/>
    </source>
</evidence>
<evidence type="ECO:0000256" key="1">
    <source>
        <dbReference type="ARBA" id="ARBA00006484"/>
    </source>
</evidence>
<dbReference type="SUPFAM" id="SSF51735">
    <property type="entry name" value="NAD(P)-binding Rossmann-fold domains"/>
    <property type="match status" value="1"/>
</dbReference>
<comment type="caution">
    <text evidence="5">The sequence shown here is derived from an EMBL/GenBank/DDBJ whole genome shotgun (WGS) entry which is preliminary data.</text>
</comment>
<gene>
    <name evidence="5" type="ORF">ETSY1_42555</name>
</gene>